<organism evidence="8">
    <name type="scientific">Laccaria bicolor (strain S238N-H82 / ATCC MYA-4686)</name>
    <name type="common">Bicoloured deceiver</name>
    <name type="synonym">Laccaria laccata var. bicolor</name>
    <dbReference type="NCBI Taxonomy" id="486041"/>
    <lineage>
        <taxon>Eukaryota</taxon>
        <taxon>Fungi</taxon>
        <taxon>Dikarya</taxon>
        <taxon>Basidiomycota</taxon>
        <taxon>Agaricomycotina</taxon>
        <taxon>Agaricomycetes</taxon>
        <taxon>Agaricomycetidae</taxon>
        <taxon>Agaricales</taxon>
        <taxon>Agaricineae</taxon>
        <taxon>Hydnangiaceae</taxon>
        <taxon>Laccaria</taxon>
    </lineage>
</organism>
<dbReference type="InterPro" id="IPR008906">
    <property type="entry name" value="HATC_C_dom"/>
</dbReference>
<accession>B0DZK3</accession>
<evidence type="ECO:0000256" key="3">
    <source>
        <dbReference type="ARBA" id="ARBA00022771"/>
    </source>
</evidence>
<keyword evidence="2" id="KW-0479">Metal-binding</keyword>
<comment type="subcellular location">
    <subcellularLocation>
        <location evidence="1">Nucleus</location>
    </subcellularLocation>
</comment>
<dbReference type="GO" id="GO:0008270">
    <property type="term" value="F:zinc ion binding"/>
    <property type="evidence" value="ECO:0007669"/>
    <property type="project" value="UniProtKB-KW"/>
</dbReference>
<dbReference type="EMBL" id="DS547156">
    <property type="protein sequence ID" value="EDQ99992.1"/>
    <property type="molecule type" value="Genomic_DNA"/>
</dbReference>
<keyword evidence="5" id="KW-0539">Nucleus</keyword>
<dbReference type="OrthoDB" id="2790258at2759"/>
<keyword evidence="4" id="KW-0862">Zinc</keyword>
<dbReference type="AlphaFoldDB" id="B0DZK3"/>
<gene>
    <name evidence="7" type="ORF">LACBIDRAFT_334583</name>
</gene>
<dbReference type="RefSeq" id="XP_001889403.1">
    <property type="nucleotide sequence ID" value="XM_001889368.1"/>
</dbReference>
<dbReference type="GeneID" id="6085047"/>
<dbReference type="PANTHER" id="PTHR46481:SF10">
    <property type="entry name" value="ZINC FINGER BED DOMAIN-CONTAINING PROTEIN 39"/>
    <property type="match status" value="1"/>
</dbReference>
<dbReference type="KEGG" id="lbc:LACBIDRAFT_334583"/>
<evidence type="ECO:0000256" key="5">
    <source>
        <dbReference type="ARBA" id="ARBA00023242"/>
    </source>
</evidence>
<dbReference type="InParanoid" id="B0DZK3"/>
<dbReference type="SUPFAM" id="SSF53098">
    <property type="entry name" value="Ribonuclease H-like"/>
    <property type="match status" value="1"/>
</dbReference>
<feature type="domain" description="HAT C-terminal dimerisation" evidence="6">
    <location>
        <begin position="309"/>
        <end position="373"/>
    </location>
</feature>
<dbReference type="Pfam" id="PF05699">
    <property type="entry name" value="Dimer_Tnp_hAT"/>
    <property type="match status" value="1"/>
</dbReference>
<reference evidence="7 8" key="1">
    <citation type="journal article" date="2008" name="Nature">
        <title>The genome of Laccaria bicolor provides insights into mycorrhizal symbiosis.</title>
        <authorList>
            <person name="Martin F."/>
            <person name="Aerts A."/>
            <person name="Ahren D."/>
            <person name="Brun A."/>
            <person name="Danchin E.G.J."/>
            <person name="Duchaussoy F."/>
            <person name="Gibon J."/>
            <person name="Kohler A."/>
            <person name="Lindquist E."/>
            <person name="Pereda V."/>
            <person name="Salamov A."/>
            <person name="Shapiro H.J."/>
            <person name="Wuyts J."/>
            <person name="Blaudez D."/>
            <person name="Buee M."/>
            <person name="Brokstein P."/>
            <person name="Canbaeck B."/>
            <person name="Cohen D."/>
            <person name="Courty P.E."/>
            <person name="Coutinho P.M."/>
            <person name="Delaruelle C."/>
            <person name="Detter J.C."/>
            <person name="Deveau A."/>
            <person name="DiFazio S."/>
            <person name="Duplessis S."/>
            <person name="Fraissinet-Tachet L."/>
            <person name="Lucic E."/>
            <person name="Frey-Klett P."/>
            <person name="Fourrey C."/>
            <person name="Feussner I."/>
            <person name="Gay G."/>
            <person name="Grimwood J."/>
            <person name="Hoegger P.J."/>
            <person name="Jain P."/>
            <person name="Kilaru S."/>
            <person name="Labbe J."/>
            <person name="Lin Y.C."/>
            <person name="Legue V."/>
            <person name="Le Tacon F."/>
            <person name="Marmeisse R."/>
            <person name="Melayah D."/>
            <person name="Montanini B."/>
            <person name="Muratet M."/>
            <person name="Nehls U."/>
            <person name="Niculita-Hirzel H."/>
            <person name="Oudot-Le Secq M.P."/>
            <person name="Peter M."/>
            <person name="Quesneville H."/>
            <person name="Rajashekar B."/>
            <person name="Reich M."/>
            <person name="Rouhier N."/>
            <person name="Schmutz J."/>
            <person name="Yin T."/>
            <person name="Chalot M."/>
            <person name="Henrissat B."/>
            <person name="Kuees U."/>
            <person name="Lucas S."/>
            <person name="Van de Peer Y."/>
            <person name="Podila G.K."/>
            <person name="Polle A."/>
            <person name="Pukkila P.J."/>
            <person name="Richardson P.M."/>
            <person name="Rouze P."/>
            <person name="Sanders I.R."/>
            <person name="Stajich J.E."/>
            <person name="Tunlid A."/>
            <person name="Tuskan G."/>
            <person name="Grigoriev I.V."/>
        </authorList>
    </citation>
    <scope>NUCLEOTIDE SEQUENCE [LARGE SCALE GENOMIC DNA]</scope>
    <source>
        <strain evidence="8">S238N-H82 / ATCC MYA-4686</strain>
    </source>
</reference>
<evidence type="ECO:0000256" key="4">
    <source>
        <dbReference type="ARBA" id="ARBA00022833"/>
    </source>
</evidence>
<keyword evidence="8" id="KW-1185">Reference proteome</keyword>
<dbReference type="GO" id="GO:0005634">
    <property type="term" value="C:nucleus"/>
    <property type="evidence" value="ECO:0007669"/>
    <property type="project" value="UniProtKB-SubCell"/>
</dbReference>
<name>B0DZK3_LACBS</name>
<evidence type="ECO:0000313" key="8">
    <source>
        <dbReference type="Proteomes" id="UP000001194"/>
    </source>
</evidence>
<dbReference type="InterPro" id="IPR052035">
    <property type="entry name" value="ZnF_BED_domain_contain"/>
</dbReference>
<dbReference type="PANTHER" id="PTHR46481">
    <property type="entry name" value="ZINC FINGER BED DOMAIN-CONTAINING PROTEIN 4"/>
    <property type="match status" value="1"/>
</dbReference>
<evidence type="ECO:0000256" key="1">
    <source>
        <dbReference type="ARBA" id="ARBA00004123"/>
    </source>
</evidence>
<keyword evidence="3" id="KW-0863">Zinc-finger</keyword>
<sequence>MRESIIKAWHAYFKVLKQELAGGHWTLDNCSLNDAFLRELELLLRPRDVEFNHKENHIRCFPHVTNICSNHVIDAFTDISLVDDAGGFVASASGPPSDPDNQSYEEAVARDPIALELAKLRLTDMEWTVLQDFEIVLGVPHQVQKIMSKERTPVLSGTIPAFKMFMTAWEQLGTAHPRLARWTDIGIDWATTYYKKMDDSPAYVIAMFLNPSIRLSWIRRHWEPNYVARATVIIKNTMRKYHDRLHGQVQQPTPGTAASQQERRSWHDLAGQYGLEDMMDVTGASSQQVQGVEEQFELYENGPLSPRGTDIVGFWAISDKTHPTLYAMALDYLPIQASSVPSERVFSSSAETDTKRRNRIHPVLMEALQMLKFSLKQQRLNFTEGWAVTEDELEYYADDNEDSVDLLGKLTSEITEDGIDIDEVIHVIGQDDED</sequence>
<evidence type="ECO:0000256" key="2">
    <source>
        <dbReference type="ARBA" id="ARBA00022723"/>
    </source>
</evidence>
<dbReference type="HOGENOM" id="CLU_009123_6_3_1"/>
<dbReference type="GO" id="GO:0046983">
    <property type="term" value="F:protein dimerization activity"/>
    <property type="evidence" value="ECO:0007669"/>
    <property type="project" value="InterPro"/>
</dbReference>
<evidence type="ECO:0000259" key="6">
    <source>
        <dbReference type="Pfam" id="PF05699"/>
    </source>
</evidence>
<protein>
    <submittedName>
        <fullName evidence="7">Predicted protein</fullName>
    </submittedName>
</protein>
<dbReference type="Proteomes" id="UP000001194">
    <property type="component" value="Unassembled WGS sequence"/>
</dbReference>
<evidence type="ECO:0000313" key="7">
    <source>
        <dbReference type="EMBL" id="EDQ99992.1"/>
    </source>
</evidence>
<proteinExistence type="predicted"/>
<dbReference type="InterPro" id="IPR012337">
    <property type="entry name" value="RNaseH-like_sf"/>
</dbReference>